<proteinExistence type="predicted"/>
<dbReference type="Proteomes" id="UP000054926">
    <property type="component" value="Unassembled WGS sequence"/>
</dbReference>
<accession>A0A0W0ZP33</accession>
<keyword evidence="2" id="KW-1185">Reference proteome</keyword>
<reference evidence="1 2" key="1">
    <citation type="submission" date="2015-11" db="EMBL/GenBank/DDBJ databases">
        <title>Genomic analysis of 38 Legionella species identifies large and diverse effector repertoires.</title>
        <authorList>
            <person name="Burstein D."/>
            <person name="Amaro F."/>
            <person name="Zusman T."/>
            <person name="Lifshitz Z."/>
            <person name="Cohen O."/>
            <person name="Gilbert J.A."/>
            <person name="Pupko T."/>
            <person name="Shuman H.A."/>
            <person name="Segal G."/>
        </authorList>
    </citation>
    <scope>NUCLEOTIDE SEQUENCE [LARGE SCALE GENOMIC DNA]</scope>
    <source>
        <strain evidence="1 2">IMVS3376</strain>
    </source>
</reference>
<evidence type="ECO:0000313" key="2">
    <source>
        <dbReference type="Proteomes" id="UP000054926"/>
    </source>
</evidence>
<gene>
    <name evidence="1" type="ORF">Lste_0312</name>
</gene>
<dbReference type="RefSeq" id="WP_058509327.1">
    <property type="nucleotide sequence ID" value="NZ_DAIOMV010000003.1"/>
</dbReference>
<evidence type="ECO:0000313" key="1">
    <source>
        <dbReference type="EMBL" id="KTD70988.1"/>
    </source>
</evidence>
<dbReference type="OrthoDB" id="5638188at2"/>
<name>A0A0W0ZP33_9GAMM</name>
<dbReference type="EMBL" id="LNYY01000005">
    <property type="protein sequence ID" value="KTD70988.1"/>
    <property type="molecule type" value="Genomic_DNA"/>
</dbReference>
<dbReference type="PATRIC" id="fig|947033.5.peg.336"/>
<comment type="caution">
    <text evidence="1">The sequence shown here is derived from an EMBL/GenBank/DDBJ whole genome shotgun (WGS) entry which is preliminary data.</text>
</comment>
<dbReference type="STRING" id="947033.Lste_0312"/>
<dbReference type="AlphaFoldDB" id="A0A0W0ZP33"/>
<sequence length="128" mass="13701">MFGFFNRENKWRATMQVVNGVVLVMAAYEMLSKGELDWENGFDLAMGALNVLTFSRNDNALTSLGDTALSFTGLGTVYAGVTSGCTASSLVGNAGKAALHLTNAITGICYKYNPQQEETAPETLTKSM</sequence>
<protein>
    <submittedName>
        <fullName evidence="1">Uncharacterized protein</fullName>
    </submittedName>
</protein>
<organism evidence="1 2">
    <name type="scientific">Legionella steelei</name>
    <dbReference type="NCBI Taxonomy" id="947033"/>
    <lineage>
        <taxon>Bacteria</taxon>
        <taxon>Pseudomonadati</taxon>
        <taxon>Pseudomonadota</taxon>
        <taxon>Gammaproteobacteria</taxon>
        <taxon>Legionellales</taxon>
        <taxon>Legionellaceae</taxon>
        <taxon>Legionella</taxon>
    </lineage>
</organism>